<dbReference type="Gramene" id="PGSC0003DMT400096773">
    <property type="protein sequence ID" value="PGSC0003DMT400096773"/>
    <property type="gene ID" value="PGSC0003DMG400046344"/>
</dbReference>
<dbReference type="EnsemblPlants" id="PGSC0003DMT400096773">
    <property type="protein sequence ID" value="PGSC0003DMT400096773"/>
    <property type="gene ID" value="PGSC0003DMG400046344"/>
</dbReference>
<protein>
    <recommendedName>
        <fullName evidence="4">Integrase core domain containing protein</fullName>
    </recommendedName>
</protein>
<accession>M1DZ77</accession>
<proteinExistence type="predicted"/>
<feature type="compositionally biased region" description="Polar residues" evidence="1">
    <location>
        <begin position="177"/>
        <end position="189"/>
    </location>
</feature>
<reference evidence="2" key="2">
    <citation type="submission" date="2015-06" db="UniProtKB">
        <authorList>
            <consortium name="EnsemblPlants"/>
        </authorList>
    </citation>
    <scope>IDENTIFICATION</scope>
    <source>
        <strain evidence="2">DM1-3 516 R44</strain>
    </source>
</reference>
<sequence>MTKTNRAWYTREDQVSPLTFELTKEELEKDQERDQNMAKMMTQLDILAKNVMGAGAKSVNVVGVGCVNPDEARLASQESSQRLAKEVGESDLDRRWTQENIRMEFVKLSEPIDESVTHRTRRTNLSDSGMPPRKRARGIVINEGATASSKMGKQAPPKRGKGKGKAPVAKRPEHNTGSDGESTQSQPSF</sequence>
<dbReference type="HOGENOM" id="CLU_1436746_0_0_1"/>
<dbReference type="AlphaFoldDB" id="M1DZ77"/>
<dbReference type="InParanoid" id="M1DZ77"/>
<reference evidence="3" key="1">
    <citation type="journal article" date="2011" name="Nature">
        <title>Genome sequence and analysis of the tuber crop potato.</title>
        <authorList>
            <consortium name="The Potato Genome Sequencing Consortium"/>
        </authorList>
    </citation>
    <scope>NUCLEOTIDE SEQUENCE [LARGE SCALE GENOMIC DNA]</scope>
    <source>
        <strain evidence="3">cv. DM1-3 516 R44</strain>
    </source>
</reference>
<dbReference type="Proteomes" id="UP000011115">
    <property type="component" value="Unassembled WGS sequence"/>
</dbReference>
<feature type="region of interest" description="Disordered" evidence="1">
    <location>
        <begin position="115"/>
        <end position="189"/>
    </location>
</feature>
<dbReference type="PaxDb" id="4113-PGSC0003DMT400096773"/>
<evidence type="ECO:0000313" key="3">
    <source>
        <dbReference type="Proteomes" id="UP000011115"/>
    </source>
</evidence>
<organism evidence="2 3">
    <name type="scientific">Solanum tuberosum</name>
    <name type="common">Potato</name>
    <dbReference type="NCBI Taxonomy" id="4113"/>
    <lineage>
        <taxon>Eukaryota</taxon>
        <taxon>Viridiplantae</taxon>
        <taxon>Streptophyta</taxon>
        <taxon>Embryophyta</taxon>
        <taxon>Tracheophyta</taxon>
        <taxon>Spermatophyta</taxon>
        <taxon>Magnoliopsida</taxon>
        <taxon>eudicotyledons</taxon>
        <taxon>Gunneridae</taxon>
        <taxon>Pentapetalae</taxon>
        <taxon>asterids</taxon>
        <taxon>lamiids</taxon>
        <taxon>Solanales</taxon>
        <taxon>Solanaceae</taxon>
        <taxon>Solanoideae</taxon>
        <taxon>Solaneae</taxon>
        <taxon>Solanum</taxon>
    </lineage>
</organism>
<evidence type="ECO:0008006" key="4">
    <source>
        <dbReference type="Google" id="ProtNLM"/>
    </source>
</evidence>
<keyword evidence="3" id="KW-1185">Reference proteome</keyword>
<evidence type="ECO:0000313" key="2">
    <source>
        <dbReference type="EnsemblPlants" id="PGSC0003DMT400096773"/>
    </source>
</evidence>
<evidence type="ECO:0000256" key="1">
    <source>
        <dbReference type="SAM" id="MobiDB-lite"/>
    </source>
</evidence>
<name>M1DZ77_SOLTU</name>